<evidence type="ECO:0000313" key="3">
    <source>
        <dbReference type="EMBL" id="QIW55051.1"/>
    </source>
</evidence>
<proteinExistence type="predicted"/>
<dbReference type="EMBL" id="CP047617">
    <property type="protein sequence ID" value="QIW55051.1"/>
    <property type="molecule type" value="Genomic_DNA"/>
</dbReference>
<evidence type="ECO:0000313" key="4">
    <source>
        <dbReference type="Proteomes" id="UP000501945"/>
    </source>
</evidence>
<dbReference type="InterPro" id="IPR024498">
    <property type="entry name" value="DUF2786"/>
</dbReference>
<dbReference type="AlphaFoldDB" id="A0A6H0UFZ3"/>
<feature type="domain" description="DUF2786" evidence="1">
    <location>
        <begin position="5"/>
        <end position="42"/>
    </location>
</feature>
<accession>A0A6H0UFZ3</accession>
<dbReference type="Pfam" id="PF23771">
    <property type="entry name" value="DUF7168"/>
    <property type="match status" value="1"/>
</dbReference>
<dbReference type="RefSeq" id="WP_167839280.1">
    <property type="nucleotide sequence ID" value="NZ_CP047617.1"/>
</dbReference>
<geneLocation type="plasmid" evidence="4">
    <name>plraf_19_5_1</name>
</geneLocation>
<dbReference type="Pfam" id="PF10979">
    <property type="entry name" value="DUF2786"/>
    <property type="match status" value="1"/>
</dbReference>
<gene>
    <name evidence="3" type="ORF">GU336_12760</name>
</gene>
<dbReference type="Proteomes" id="UP000501945">
    <property type="component" value="Plasmid pLraf_19_5_1"/>
</dbReference>
<protein>
    <submittedName>
        <fullName evidence="3">DUF2786 domain-containing protein</fullName>
    </submittedName>
</protein>
<evidence type="ECO:0000259" key="1">
    <source>
        <dbReference type="Pfam" id="PF10979"/>
    </source>
</evidence>
<sequence>MSDNLLRKIKNLLDLANDADDEESMTALAKAQELMMLYNVSEDDVFQQNQSYSEGIVLDRIIYSGRPHKWLYRLASVISDNFRVKFYYESGTEINLRFIGLESDLKIAEVTFQYAKASISYLSKKYLQQSEVKRKWKRKWGLKQDYIEGYLTGLFKTFEKQVLTNGYEVSLQLPNVVTVQIEELGLIKNSKNLLHEITDNGAFFDGYREGLKFNNHDQIENM</sequence>
<name>A0A6H0UFZ3_9LACT</name>
<dbReference type="InterPro" id="IPR055592">
    <property type="entry name" value="DUF7168"/>
</dbReference>
<reference evidence="3 4" key="1">
    <citation type="submission" date="2019-12" db="EMBL/GenBank/DDBJ databases">
        <title>Whole genome sequences of Lactococcus raffinolactis strains isolated from sewage.</title>
        <authorList>
            <person name="Ybazeta G."/>
            <person name="Ross M."/>
            <person name="Brabant-Kirwan D."/>
            <person name="Saleh M."/>
            <person name="Dillon J.A."/>
            <person name="Splinter K."/>
            <person name="Nokhbeh R."/>
        </authorList>
    </citation>
    <scope>NUCLEOTIDE SEQUENCE [LARGE SCALE GENOMIC DNA]</scope>
    <source>
        <strain evidence="3 4">Lr_19_5</strain>
        <plasmid evidence="4">plraf_19_5_1</plasmid>
    </source>
</reference>
<organism evidence="3 4">
    <name type="scientific">Pseudolactococcus raffinolactis</name>
    <dbReference type="NCBI Taxonomy" id="1366"/>
    <lineage>
        <taxon>Bacteria</taxon>
        <taxon>Bacillati</taxon>
        <taxon>Bacillota</taxon>
        <taxon>Bacilli</taxon>
        <taxon>Lactobacillales</taxon>
        <taxon>Streptococcaceae</taxon>
        <taxon>Pseudolactococcus</taxon>
    </lineage>
</organism>
<evidence type="ECO:0000259" key="2">
    <source>
        <dbReference type="Pfam" id="PF23771"/>
    </source>
</evidence>
<feature type="domain" description="DUF7168" evidence="2">
    <location>
        <begin position="63"/>
        <end position="162"/>
    </location>
</feature>
<keyword evidence="3" id="KW-0614">Plasmid</keyword>